<dbReference type="SMART" id="SM00062">
    <property type="entry name" value="PBPb"/>
    <property type="match status" value="1"/>
</dbReference>
<dbReference type="PANTHER" id="PTHR35936:SF19">
    <property type="entry name" value="AMINO-ACID-BINDING PROTEIN YXEM-RELATED"/>
    <property type="match status" value="1"/>
</dbReference>
<dbReference type="SUPFAM" id="SSF53850">
    <property type="entry name" value="Periplasmic binding protein-like II"/>
    <property type="match status" value="1"/>
</dbReference>
<proteinExistence type="inferred from homology"/>
<dbReference type="Pfam" id="PF00497">
    <property type="entry name" value="SBP_bac_3"/>
    <property type="match status" value="1"/>
</dbReference>
<gene>
    <name evidence="7" type="ORF">GHK45_19635</name>
</gene>
<evidence type="ECO:0000256" key="1">
    <source>
        <dbReference type="ARBA" id="ARBA00004418"/>
    </source>
</evidence>
<feature type="signal peptide" evidence="5">
    <location>
        <begin position="1"/>
        <end position="19"/>
    </location>
</feature>
<dbReference type="InterPro" id="IPR018313">
    <property type="entry name" value="SBP_3_CS"/>
</dbReference>
<evidence type="ECO:0000256" key="2">
    <source>
        <dbReference type="ARBA" id="ARBA00010333"/>
    </source>
</evidence>
<evidence type="ECO:0000256" key="4">
    <source>
        <dbReference type="RuleBase" id="RU003744"/>
    </source>
</evidence>
<evidence type="ECO:0000256" key="5">
    <source>
        <dbReference type="SAM" id="SignalP"/>
    </source>
</evidence>
<feature type="domain" description="Solute-binding protein family 3/N-terminal" evidence="6">
    <location>
        <begin position="28"/>
        <end position="277"/>
    </location>
</feature>
<keyword evidence="3 5" id="KW-0732">Signal</keyword>
<dbReference type="EMBL" id="WISP01000145">
    <property type="protein sequence ID" value="MQW05878.1"/>
    <property type="molecule type" value="Genomic_DNA"/>
</dbReference>
<dbReference type="InterPro" id="IPR001638">
    <property type="entry name" value="Solute-binding_3/MltF_N"/>
</dbReference>
<dbReference type="PANTHER" id="PTHR35936">
    <property type="entry name" value="MEMBRANE-BOUND LYTIC MUREIN TRANSGLYCOSYLASE F"/>
    <property type="match status" value="1"/>
</dbReference>
<evidence type="ECO:0000313" key="7">
    <source>
        <dbReference type="EMBL" id="MQW05878.1"/>
    </source>
</evidence>
<comment type="subcellular location">
    <subcellularLocation>
        <location evidence="1">Periplasm</location>
    </subcellularLocation>
</comment>
<accession>A0A6A7ZUS8</accession>
<name>A0A6A7ZUS8_RHIML</name>
<evidence type="ECO:0000256" key="3">
    <source>
        <dbReference type="ARBA" id="ARBA00022729"/>
    </source>
</evidence>
<dbReference type="GO" id="GO:0042597">
    <property type="term" value="C:periplasmic space"/>
    <property type="evidence" value="ECO:0007669"/>
    <property type="project" value="UniProtKB-SubCell"/>
</dbReference>
<reference evidence="7" key="1">
    <citation type="journal article" date="2013" name="Genome Biol.">
        <title>Comparative genomics of the core and accessory genomes of 48 Sinorhizobium strains comprising five genospecies.</title>
        <authorList>
            <person name="Sugawara M."/>
            <person name="Epstein B."/>
            <person name="Badgley B.D."/>
            <person name="Unno T."/>
            <person name="Xu L."/>
            <person name="Reese J."/>
            <person name="Gyaneshwar P."/>
            <person name="Denny R."/>
            <person name="Mudge J."/>
            <person name="Bharti A.K."/>
            <person name="Farmer A.D."/>
            <person name="May G.D."/>
            <person name="Woodward J.E."/>
            <person name="Medigue C."/>
            <person name="Vallenet D."/>
            <person name="Lajus A."/>
            <person name="Rouy Z."/>
            <person name="Martinez-Vaz B."/>
            <person name="Tiffin P."/>
            <person name="Young N.D."/>
            <person name="Sadowsky M.J."/>
        </authorList>
    </citation>
    <scope>NUCLEOTIDE SEQUENCE</scope>
    <source>
        <strain evidence="7">M30</strain>
    </source>
</reference>
<protein>
    <submittedName>
        <fullName evidence="7">Transporter substrate-binding domain-containing protein</fullName>
    </submittedName>
</protein>
<organism evidence="7">
    <name type="scientific">Rhizobium meliloti</name>
    <name type="common">Ensifer meliloti</name>
    <name type="synonym">Sinorhizobium meliloti</name>
    <dbReference type="NCBI Taxonomy" id="382"/>
    <lineage>
        <taxon>Bacteria</taxon>
        <taxon>Pseudomonadati</taxon>
        <taxon>Pseudomonadota</taxon>
        <taxon>Alphaproteobacteria</taxon>
        <taxon>Hyphomicrobiales</taxon>
        <taxon>Rhizobiaceae</taxon>
        <taxon>Sinorhizobium/Ensifer group</taxon>
        <taxon>Sinorhizobium</taxon>
    </lineage>
</organism>
<sequence>MLRRYMLLALALTPLLVRAAAAQDLPDHITLATEGAYPPWNFSNADGSLGGYEIELTKALCERMKIKCDLIAQEWNGIIPGLTVGKYDAIIASMGVTEERKKVIGFSKPYAKAPNGFLTAGDNGLKDLPDAGQAFDLAKAPKESEAALAGLKEKLAGKIIGVQTGSTAATFATEYFKDLDIREYPSFEQLGLELTAGRIDLAVANVTAFKAVIDANPAGTLVFTGPTFAGGVIGLGTINVALRPADEALRAAFDAAITEINKDGTNKALTEKWFGVDISIHE</sequence>
<evidence type="ECO:0000259" key="6">
    <source>
        <dbReference type="SMART" id="SM00062"/>
    </source>
</evidence>
<dbReference type="RefSeq" id="WP_153318471.1">
    <property type="nucleotide sequence ID" value="NZ_WISP01000145.1"/>
</dbReference>
<comment type="caution">
    <text evidence="7">The sequence shown here is derived from an EMBL/GenBank/DDBJ whole genome shotgun (WGS) entry which is preliminary data.</text>
</comment>
<dbReference type="Gene3D" id="3.40.190.10">
    <property type="entry name" value="Periplasmic binding protein-like II"/>
    <property type="match status" value="2"/>
</dbReference>
<dbReference type="PROSITE" id="PS01039">
    <property type="entry name" value="SBP_BACTERIAL_3"/>
    <property type="match status" value="1"/>
</dbReference>
<feature type="chain" id="PRO_5025466606" evidence="5">
    <location>
        <begin position="20"/>
        <end position="282"/>
    </location>
</feature>
<comment type="similarity">
    <text evidence="2 4">Belongs to the bacterial solute-binding protein 3 family.</text>
</comment>
<dbReference type="AlphaFoldDB" id="A0A6A7ZUS8"/>